<dbReference type="KEGG" id="rba:RB3286"/>
<accession>Q7UUH6</accession>
<dbReference type="Proteomes" id="UP000001025">
    <property type="component" value="Chromosome"/>
</dbReference>
<feature type="region of interest" description="Disordered" evidence="1">
    <location>
        <begin position="1"/>
        <end position="21"/>
    </location>
</feature>
<gene>
    <name evidence="2" type="ordered locus">RB3286</name>
</gene>
<dbReference type="AlphaFoldDB" id="Q7UUH6"/>
<evidence type="ECO:0000313" key="2">
    <source>
        <dbReference type="EMBL" id="CAD73103.1"/>
    </source>
</evidence>
<keyword evidence="3" id="KW-1185">Reference proteome</keyword>
<evidence type="ECO:0000256" key="1">
    <source>
        <dbReference type="SAM" id="MobiDB-lite"/>
    </source>
</evidence>
<sequence>MPADTHKRSRVNASDNVNRQFHDSDAKVFQPGASIIEADCC</sequence>
<dbReference type="STRING" id="243090.RB3286"/>
<dbReference type="InParanoid" id="Q7UUH6"/>
<dbReference type="EMBL" id="BX294138">
    <property type="protein sequence ID" value="CAD73103.1"/>
    <property type="molecule type" value="Genomic_DNA"/>
</dbReference>
<evidence type="ECO:0000313" key="3">
    <source>
        <dbReference type="Proteomes" id="UP000001025"/>
    </source>
</evidence>
<reference evidence="2 3" key="1">
    <citation type="journal article" date="2003" name="Proc. Natl. Acad. Sci. U.S.A.">
        <title>Complete genome sequence of the marine planctomycete Pirellula sp. strain 1.</title>
        <authorList>
            <person name="Gloeckner F.O."/>
            <person name="Kube M."/>
            <person name="Bauer M."/>
            <person name="Teeling H."/>
            <person name="Lombardot T."/>
            <person name="Ludwig W."/>
            <person name="Gade D."/>
            <person name="Beck A."/>
            <person name="Borzym K."/>
            <person name="Heitmann K."/>
            <person name="Rabus R."/>
            <person name="Schlesner H."/>
            <person name="Amann R."/>
            <person name="Reinhardt R."/>
        </authorList>
    </citation>
    <scope>NUCLEOTIDE SEQUENCE [LARGE SCALE GENOMIC DNA]</scope>
    <source>
        <strain evidence="3">DSM 10527 / NCIMB 13988 / SH1</strain>
    </source>
</reference>
<dbReference type="EnsemblBacteria" id="CAD73103">
    <property type="protein sequence ID" value="CAD73103"/>
    <property type="gene ID" value="RB3286"/>
</dbReference>
<proteinExistence type="predicted"/>
<organism evidence="2 3">
    <name type="scientific">Rhodopirellula baltica (strain DSM 10527 / NCIMB 13988 / SH1)</name>
    <dbReference type="NCBI Taxonomy" id="243090"/>
    <lineage>
        <taxon>Bacteria</taxon>
        <taxon>Pseudomonadati</taxon>
        <taxon>Planctomycetota</taxon>
        <taxon>Planctomycetia</taxon>
        <taxon>Pirellulales</taxon>
        <taxon>Pirellulaceae</taxon>
        <taxon>Rhodopirellula</taxon>
    </lineage>
</organism>
<dbReference type="HOGENOM" id="CLU_3275758_0_0_0"/>
<protein>
    <submittedName>
        <fullName evidence="2">Uncharacterized protein</fullName>
    </submittedName>
</protein>
<name>Q7UUH6_RHOBA</name>